<keyword evidence="9 12" id="KW-0255">Endonuclease</keyword>
<accession>A0A1Q5PKN0</accession>
<dbReference type="GO" id="GO:0003723">
    <property type="term" value="F:RNA binding"/>
    <property type="evidence" value="ECO:0007669"/>
    <property type="project" value="UniProtKB-UniRule"/>
</dbReference>
<reference evidence="15 16" key="1">
    <citation type="submission" date="2016-11" db="EMBL/GenBank/DDBJ databases">
        <title>Actinomyces gypaetusis sp. nov. isolated from the vulture Gypaetus barbatus in Qinghai Tibet Plateau China.</title>
        <authorList>
            <person name="Meng X."/>
        </authorList>
    </citation>
    <scope>NUCLEOTIDE SEQUENCE [LARGE SCALE GENOMIC DNA]</scope>
    <source>
        <strain evidence="15 16">VUL4_2</strain>
    </source>
</reference>
<evidence type="ECO:0000256" key="12">
    <source>
        <dbReference type="PROSITE-ProRule" id="PRU01319"/>
    </source>
</evidence>
<dbReference type="InterPro" id="IPR024567">
    <property type="entry name" value="RNase_HII/HIII_dom"/>
</dbReference>
<evidence type="ECO:0000256" key="10">
    <source>
        <dbReference type="ARBA" id="ARBA00022801"/>
    </source>
</evidence>
<dbReference type="PANTHER" id="PTHR10954:SF18">
    <property type="entry name" value="RIBONUCLEASE HII"/>
    <property type="match status" value="1"/>
</dbReference>
<dbReference type="CDD" id="cd07182">
    <property type="entry name" value="RNase_HII_bacteria_HII_like"/>
    <property type="match status" value="1"/>
</dbReference>
<proteinExistence type="inferred from homology"/>
<dbReference type="EMBL" id="MQSV01000004">
    <property type="protein sequence ID" value="OKL47199.1"/>
    <property type="molecule type" value="Genomic_DNA"/>
</dbReference>
<dbReference type="GO" id="GO:0043137">
    <property type="term" value="P:DNA replication, removal of RNA primer"/>
    <property type="evidence" value="ECO:0007669"/>
    <property type="project" value="TreeGrafter"/>
</dbReference>
<evidence type="ECO:0000313" key="15">
    <source>
        <dbReference type="EMBL" id="OKL47199.1"/>
    </source>
</evidence>
<name>A0A1Q5PKN0_9ACTO</name>
<evidence type="ECO:0000313" key="16">
    <source>
        <dbReference type="Proteomes" id="UP000186785"/>
    </source>
</evidence>
<sequence>MNLDADLDLETELLKEYSTVCGIDEVGRGALAGPLYLGLCLVDRNVTPPPQGLKDSKCLTPKRRESLVAQVQSWSLGHALGIATVEEIDTYGLSTALQLAAFRGINNLLAQGLTVEAVLLDGIFDFITPKEQALLSLWDVELPEAQPHPMPRVLTVKKGDLKCASIAGASVLAKVARDKLMCELEDPGYDWSSNKGYASAKHIAAIGQLGLSPWHRQSWKIPGVTKSEERRGHES</sequence>
<comment type="function">
    <text evidence="3 13">Endonuclease that specifically degrades the RNA of RNA-DNA hybrids.</text>
</comment>
<keyword evidence="8 12" id="KW-0479">Metal-binding</keyword>
<dbReference type="GO" id="GO:0004523">
    <property type="term" value="F:RNA-DNA hybrid ribonuclease activity"/>
    <property type="evidence" value="ECO:0007669"/>
    <property type="project" value="UniProtKB-UniRule"/>
</dbReference>
<keyword evidence="11" id="KW-0464">Manganese</keyword>
<dbReference type="InterPro" id="IPR001352">
    <property type="entry name" value="RNase_HII/HIII"/>
</dbReference>
<evidence type="ECO:0000256" key="4">
    <source>
        <dbReference type="ARBA" id="ARBA00004496"/>
    </source>
</evidence>
<comment type="subcellular location">
    <subcellularLocation>
        <location evidence="4">Cytoplasm</location>
    </subcellularLocation>
</comment>
<dbReference type="InterPro" id="IPR036397">
    <property type="entry name" value="RNaseH_sf"/>
</dbReference>
<dbReference type="AlphaFoldDB" id="A0A1Q5PKN0"/>
<comment type="cofactor">
    <cofactor evidence="12">
        <name>Mn(2+)</name>
        <dbReference type="ChEBI" id="CHEBI:29035"/>
    </cofactor>
    <cofactor evidence="12">
        <name>Mg(2+)</name>
        <dbReference type="ChEBI" id="CHEBI:18420"/>
    </cofactor>
    <text evidence="12">Manganese or magnesium. Binds 1 divalent metal ion per monomer in the absence of substrate. May bind a second metal ion after substrate binding.</text>
</comment>
<evidence type="ECO:0000256" key="9">
    <source>
        <dbReference type="ARBA" id="ARBA00022759"/>
    </source>
</evidence>
<keyword evidence="16" id="KW-1185">Reference proteome</keyword>
<evidence type="ECO:0000256" key="3">
    <source>
        <dbReference type="ARBA" id="ARBA00004065"/>
    </source>
</evidence>
<feature type="domain" description="RNase H type-2" evidence="14">
    <location>
        <begin position="18"/>
        <end position="230"/>
    </location>
</feature>
<dbReference type="InterPro" id="IPR012337">
    <property type="entry name" value="RNaseH-like_sf"/>
</dbReference>
<keyword evidence="10 12" id="KW-0378">Hydrolase</keyword>
<dbReference type="Gene3D" id="3.30.420.10">
    <property type="entry name" value="Ribonuclease H-like superfamily/Ribonuclease H"/>
    <property type="match status" value="1"/>
</dbReference>
<dbReference type="EC" id="3.1.26.4" evidence="13"/>
<dbReference type="OrthoDB" id="9803420at2"/>
<evidence type="ECO:0000256" key="2">
    <source>
        <dbReference type="ARBA" id="ARBA00001946"/>
    </source>
</evidence>
<dbReference type="InterPro" id="IPR022898">
    <property type="entry name" value="RNase_HII"/>
</dbReference>
<dbReference type="Pfam" id="PF01351">
    <property type="entry name" value="RNase_HII"/>
    <property type="match status" value="1"/>
</dbReference>
<evidence type="ECO:0000256" key="11">
    <source>
        <dbReference type="ARBA" id="ARBA00023211"/>
    </source>
</evidence>
<evidence type="ECO:0000259" key="14">
    <source>
        <dbReference type="PROSITE" id="PS51975"/>
    </source>
</evidence>
<evidence type="ECO:0000256" key="5">
    <source>
        <dbReference type="ARBA" id="ARBA00007383"/>
    </source>
</evidence>
<gene>
    <name evidence="15" type="ORF">BSR29_06155</name>
</gene>
<keyword evidence="6" id="KW-0963">Cytoplasm</keyword>
<protein>
    <recommendedName>
        <fullName evidence="13">Ribonuclease</fullName>
        <ecNumber evidence="13">3.1.26.4</ecNumber>
    </recommendedName>
</protein>
<keyword evidence="7 12" id="KW-0540">Nuclease</keyword>
<dbReference type="Proteomes" id="UP000186785">
    <property type="component" value="Unassembled WGS sequence"/>
</dbReference>
<dbReference type="GO" id="GO:0006298">
    <property type="term" value="P:mismatch repair"/>
    <property type="evidence" value="ECO:0007669"/>
    <property type="project" value="TreeGrafter"/>
</dbReference>
<comment type="cofactor">
    <cofactor evidence="2">
        <name>Mg(2+)</name>
        <dbReference type="ChEBI" id="CHEBI:18420"/>
    </cofactor>
</comment>
<evidence type="ECO:0000256" key="7">
    <source>
        <dbReference type="ARBA" id="ARBA00022722"/>
    </source>
</evidence>
<organism evidence="15 16">
    <name type="scientific">Boudabousia liubingyangii</name>
    <dbReference type="NCBI Taxonomy" id="1921764"/>
    <lineage>
        <taxon>Bacteria</taxon>
        <taxon>Bacillati</taxon>
        <taxon>Actinomycetota</taxon>
        <taxon>Actinomycetes</taxon>
        <taxon>Actinomycetales</taxon>
        <taxon>Actinomycetaceae</taxon>
        <taxon>Boudabousia</taxon>
    </lineage>
</organism>
<comment type="caution">
    <text evidence="15">The sequence shown here is derived from an EMBL/GenBank/DDBJ whole genome shotgun (WGS) entry which is preliminary data.</text>
</comment>
<dbReference type="PANTHER" id="PTHR10954">
    <property type="entry name" value="RIBONUCLEASE H2 SUBUNIT A"/>
    <property type="match status" value="1"/>
</dbReference>
<dbReference type="STRING" id="1921764.BSR28_08125"/>
<evidence type="ECO:0000256" key="13">
    <source>
        <dbReference type="RuleBase" id="RU003515"/>
    </source>
</evidence>
<comment type="similarity">
    <text evidence="5 13">Belongs to the RNase HII family.</text>
</comment>
<dbReference type="RefSeq" id="WP_073709433.1">
    <property type="nucleotide sequence ID" value="NZ_MQSV01000004.1"/>
</dbReference>
<feature type="binding site" evidence="12">
    <location>
        <position position="121"/>
    </location>
    <ligand>
        <name>a divalent metal cation</name>
        <dbReference type="ChEBI" id="CHEBI:60240"/>
    </ligand>
</feature>
<comment type="catalytic activity">
    <reaction evidence="1 12 13">
        <text>Endonucleolytic cleavage to 5'-phosphomonoester.</text>
        <dbReference type="EC" id="3.1.26.4"/>
    </reaction>
</comment>
<evidence type="ECO:0000256" key="6">
    <source>
        <dbReference type="ARBA" id="ARBA00022490"/>
    </source>
</evidence>
<feature type="binding site" evidence="12">
    <location>
        <position position="25"/>
    </location>
    <ligand>
        <name>a divalent metal cation</name>
        <dbReference type="ChEBI" id="CHEBI:60240"/>
    </ligand>
</feature>
<dbReference type="PROSITE" id="PS51975">
    <property type="entry name" value="RNASE_H_2"/>
    <property type="match status" value="1"/>
</dbReference>
<dbReference type="GO" id="GO:0032299">
    <property type="term" value="C:ribonuclease H2 complex"/>
    <property type="evidence" value="ECO:0007669"/>
    <property type="project" value="TreeGrafter"/>
</dbReference>
<dbReference type="NCBIfam" id="NF000595">
    <property type="entry name" value="PRK00015.1-3"/>
    <property type="match status" value="1"/>
</dbReference>
<feature type="binding site" evidence="12">
    <location>
        <position position="24"/>
    </location>
    <ligand>
        <name>a divalent metal cation</name>
        <dbReference type="ChEBI" id="CHEBI:60240"/>
    </ligand>
</feature>
<evidence type="ECO:0000256" key="1">
    <source>
        <dbReference type="ARBA" id="ARBA00000077"/>
    </source>
</evidence>
<dbReference type="SUPFAM" id="SSF53098">
    <property type="entry name" value="Ribonuclease H-like"/>
    <property type="match status" value="1"/>
</dbReference>
<dbReference type="GO" id="GO:0005737">
    <property type="term" value="C:cytoplasm"/>
    <property type="evidence" value="ECO:0007669"/>
    <property type="project" value="UniProtKB-SubCell"/>
</dbReference>
<dbReference type="GO" id="GO:0046872">
    <property type="term" value="F:metal ion binding"/>
    <property type="evidence" value="ECO:0007669"/>
    <property type="project" value="UniProtKB-KW"/>
</dbReference>
<evidence type="ECO:0000256" key="8">
    <source>
        <dbReference type="ARBA" id="ARBA00022723"/>
    </source>
</evidence>